<reference evidence="1 2" key="1">
    <citation type="journal article" date="2021" name="Elife">
        <title>Chloroplast acquisition without the gene transfer in kleptoplastic sea slugs, Plakobranchus ocellatus.</title>
        <authorList>
            <person name="Maeda T."/>
            <person name="Takahashi S."/>
            <person name="Yoshida T."/>
            <person name="Shimamura S."/>
            <person name="Takaki Y."/>
            <person name="Nagai Y."/>
            <person name="Toyoda A."/>
            <person name="Suzuki Y."/>
            <person name="Arimoto A."/>
            <person name="Ishii H."/>
            <person name="Satoh N."/>
            <person name="Nishiyama T."/>
            <person name="Hasebe M."/>
            <person name="Maruyama T."/>
            <person name="Minagawa J."/>
            <person name="Obokata J."/>
            <person name="Shigenobu S."/>
        </authorList>
    </citation>
    <scope>NUCLEOTIDE SEQUENCE [LARGE SCALE GENOMIC DNA]</scope>
</reference>
<dbReference type="Proteomes" id="UP000735302">
    <property type="component" value="Unassembled WGS sequence"/>
</dbReference>
<dbReference type="EMBL" id="BLXT01008617">
    <property type="protein sequence ID" value="GFO50609.1"/>
    <property type="molecule type" value="Genomic_DNA"/>
</dbReference>
<gene>
    <name evidence="1" type="ORF">PoB_007711400</name>
</gene>
<dbReference type="AlphaFoldDB" id="A0AAV4E336"/>
<organism evidence="1 2">
    <name type="scientific">Plakobranchus ocellatus</name>
    <dbReference type="NCBI Taxonomy" id="259542"/>
    <lineage>
        <taxon>Eukaryota</taxon>
        <taxon>Metazoa</taxon>
        <taxon>Spiralia</taxon>
        <taxon>Lophotrochozoa</taxon>
        <taxon>Mollusca</taxon>
        <taxon>Gastropoda</taxon>
        <taxon>Heterobranchia</taxon>
        <taxon>Euthyneura</taxon>
        <taxon>Panpulmonata</taxon>
        <taxon>Sacoglossa</taxon>
        <taxon>Placobranchoidea</taxon>
        <taxon>Plakobranchidae</taxon>
        <taxon>Plakobranchus</taxon>
    </lineage>
</organism>
<proteinExistence type="predicted"/>
<name>A0AAV4E336_9GAST</name>
<evidence type="ECO:0000313" key="1">
    <source>
        <dbReference type="EMBL" id="GFO50609.1"/>
    </source>
</evidence>
<protein>
    <submittedName>
        <fullName evidence="1">Uncharacterized protein</fullName>
    </submittedName>
</protein>
<evidence type="ECO:0000313" key="2">
    <source>
        <dbReference type="Proteomes" id="UP000735302"/>
    </source>
</evidence>
<comment type="caution">
    <text evidence="1">The sequence shown here is derived from an EMBL/GenBank/DDBJ whole genome shotgun (WGS) entry which is preliminary data.</text>
</comment>
<keyword evidence="2" id="KW-1185">Reference proteome</keyword>
<accession>A0AAV4E336</accession>
<sequence length="197" mass="21236">MERTVGFHGMLTNTQANKIRKLASLYGDFRLSGPSIDQGADGRARARDTRRVAADFRVDPLSSVIDVFISSPNKVISDFKALPSGQGAGGGAQTRDIWVPADLRADSLAMCIVSPQQDNLGLLGPSTGGKVRTRERRIPADLRMDLLFAASPTPRKNVLPVHNKVISGFQDHRLARAPVAGLEPATERSLQISGRTP</sequence>